<comment type="similarity">
    <text evidence="2">Belongs to the FAD-binding monooxygenase family.</text>
</comment>
<dbReference type="GeneID" id="19119675"/>
<dbReference type="eggNOG" id="ENOG502SHCE">
    <property type="taxonomic scope" value="Eukaryota"/>
</dbReference>
<reference evidence="7 8" key="1">
    <citation type="journal article" date="2013" name="PLoS Genet.">
        <title>Comparative genome structure, secondary metabolite, and effector coding capacity across Cochliobolus pathogens.</title>
        <authorList>
            <person name="Condon B.J."/>
            <person name="Leng Y."/>
            <person name="Wu D."/>
            <person name="Bushley K.E."/>
            <person name="Ohm R.A."/>
            <person name="Otillar R."/>
            <person name="Martin J."/>
            <person name="Schackwitz W."/>
            <person name="Grimwood J."/>
            <person name="MohdZainudin N."/>
            <person name="Xue C."/>
            <person name="Wang R."/>
            <person name="Manning V.A."/>
            <person name="Dhillon B."/>
            <person name="Tu Z.J."/>
            <person name="Steffenson B.J."/>
            <person name="Salamov A."/>
            <person name="Sun H."/>
            <person name="Lowry S."/>
            <person name="LaButti K."/>
            <person name="Han J."/>
            <person name="Copeland A."/>
            <person name="Lindquist E."/>
            <person name="Barry K."/>
            <person name="Schmutz J."/>
            <person name="Baker S.E."/>
            <person name="Ciuffetti L.M."/>
            <person name="Grigoriev I.V."/>
            <person name="Zhong S."/>
            <person name="Turgeon B.G."/>
        </authorList>
    </citation>
    <scope>NUCLEOTIDE SEQUENCE [LARGE SCALE GENOMIC DNA]</scope>
    <source>
        <strain evidence="7 8">ATCC 44560</strain>
    </source>
</reference>
<evidence type="ECO:0000256" key="5">
    <source>
        <dbReference type="ARBA" id="ARBA00022857"/>
    </source>
</evidence>
<dbReference type="AlphaFoldDB" id="W6YKJ5"/>
<keyword evidence="8" id="KW-1185">Reference proteome</keyword>
<evidence type="ECO:0000313" key="8">
    <source>
        <dbReference type="Proteomes" id="UP000054032"/>
    </source>
</evidence>
<keyword evidence="4" id="KW-0274">FAD</keyword>
<evidence type="ECO:0000256" key="6">
    <source>
        <dbReference type="ARBA" id="ARBA00023002"/>
    </source>
</evidence>
<keyword evidence="6" id="KW-0560">Oxidoreductase</keyword>
<keyword evidence="5" id="KW-0521">NADP</keyword>
<dbReference type="RefSeq" id="XP_007693796.1">
    <property type="nucleotide sequence ID" value="XM_007695606.1"/>
</dbReference>
<evidence type="ECO:0000256" key="3">
    <source>
        <dbReference type="ARBA" id="ARBA00022630"/>
    </source>
</evidence>
<dbReference type="OrthoDB" id="66881at2759"/>
<dbReference type="EMBL" id="KI964279">
    <property type="protein sequence ID" value="EUC39687.1"/>
    <property type="molecule type" value="Genomic_DNA"/>
</dbReference>
<proteinExistence type="inferred from homology"/>
<dbReference type="InterPro" id="IPR036188">
    <property type="entry name" value="FAD/NAD-bd_sf"/>
</dbReference>
<organism evidence="7 8">
    <name type="scientific">Bipolaris oryzae ATCC 44560</name>
    <dbReference type="NCBI Taxonomy" id="930090"/>
    <lineage>
        <taxon>Eukaryota</taxon>
        <taxon>Fungi</taxon>
        <taxon>Dikarya</taxon>
        <taxon>Ascomycota</taxon>
        <taxon>Pezizomycotina</taxon>
        <taxon>Dothideomycetes</taxon>
        <taxon>Pleosporomycetidae</taxon>
        <taxon>Pleosporales</taxon>
        <taxon>Pleosporineae</taxon>
        <taxon>Pleosporaceae</taxon>
        <taxon>Bipolaris</taxon>
    </lineage>
</organism>
<comment type="cofactor">
    <cofactor evidence="1">
        <name>FAD</name>
        <dbReference type="ChEBI" id="CHEBI:57692"/>
    </cofactor>
</comment>
<dbReference type="KEGG" id="bor:COCMIDRAFT_110829"/>
<dbReference type="PANTHER" id="PTHR43098:SF2">
    <property type="entry name" value="FAD-BINDING MONOOXYGENASE AUSB-RELATED"/>
    <property type="match status" value="1"/>
</dbReference>
<evidence type="ECO:0000313" key="7">
    <source>
        <dbReference type="EMBL" id="EUC39687.1"/>
    </source>
</evidence>
<sequence length="636" mass="72214">MQSPITPDPTIQKRYEVEREKRIRPDAEAQFLDLNTAETLSDLNKDIWVNHETLNNSNSPVRDGGFYEVLILGAGYGGLLFAARLIQAGILPEGIRIVDNAGGFGGTWYWNRYPGLMCDVESYMYMPLLEETGYMPKHRYAYGPELLQHANRIASHFNLENKALFRSHVTEMRWDDQARHWMVQIYENRGPTKPGQTLSVKSRFVITTGGILNVPHVPNVQGLTTTKIPLFHSARWRYDLTGGTPTEQRMEKLKEKRVGIIGTGPTAIQIVPELAKWSKHLLHLLVFQRTPTSCDVRGQRPTDPDEWKQITAQKGWQRERIHNFNHFVRGEPLQVDLVQDGWCQMPSFSALIGSARKGKIQPEDVKTHIAELDAIDFPRAQRLRERVDNVVHDKKTAEKLKSWYPTYCKRPTFHDEYLQSFNRPNVELIETSGFGVEKITERGVIVNGVEHEVDLLVISTGFRTTSRDGVKTPSRDCNIEVFGRHGLNLNDKWDANGPTTLHGCCTHDFPNLFFNGMSQTGAACNLAYVLDNHARTVAYYIQSARKATKTNTFAIEPSRDAEEEWANESASMSNWFAALSPCTPGYFNNYAKKITDPLSQQKLARAAPWGFGSQDYIERIEKWCQSGSLQGLLIST</sequence>
<accession>W6YKJ5</accession>
<dbReference type="GO" id="GO:0016491">
    <property type="term" value="F:oxidoreductase activity"/>
    <property type="evidence" value="ECO:0007669"/>
    <property type="project" value="UniProtKB-KW"/>
</dbReference>
<evidence type="ECO:0000256" key="4">
    <source>
        <dbReference type="ARBA" id="ARBA00022827"/>
    </source>
</evidence>
<dbReference type="Proteomes" id="UP000054032">
    <property type="component" value="Unassembled WGS sequence"/>
</dbReference>
<gene>
    <name evidence="7" type="ORF">COCMIDRAFT_110829</name>
</gene>
<dbReference type="InterPro" id="IPR050775">
    <property type="entry name" value="FAD-binding_Monooxygenases"/>
</dbReference>
<dbReference type="HOGENOM" id="CLU_006937_8_2_1"/>
<keyword evidence="3" id="KW-0285">Flavoprotein</keyword>
<name>W6YKJ5_COCMI</name>
<dbReference type="PANTHER" id="PTHR43098">
    <property type="entry name" value="L-ORNITHINE N(5)-MONOOXYGENASE-RELATED"/>
    <property type="match status" value="1"/>
</dbReference>
<dbReference type="Gene3D" id="3.50.50.60">
    <property type="entry name" value="FAD/NAD(P)-binding domain"/>
    <property type="match status" value="2"/>
</dbReference>
<evidence type="ECO:0000256" key="1">
    <source>
        <dbReference type="ARBA" id="ARBA00001974"/>
    </source>
</evidence>
<dbReference type="SUPFAM" id="SSF51905">
    <property type="entry name" value="FAD/NAD(P)-binding domain"/>
    <property type="match status" value="1"/>
</dbReference>
<protein>
    <submittedName>
        <fullName evidence="7">Uncharacterized protein</fullName>
    </submittedName>
</protein>
<evidence type="ECO:0000256" key="2">
    <source>
        <dbReference type="ARBA" id="ARBA00010139"/>
    </source>
</evidence>